<dbReference type="SUPFAM" id="SSF53448">
    <property type="entry name" value="Nucleotide-diphospho-sugar transferases"/>
    <property type="match status" value="1"/>
</dbReference>
<proteinExistence type="predicted"/>
<comment type="caution">
    <text evidence="5">The sequence shown here is derived from an EMBL/GenBank/DDBJ whole genome shotgun (WGS) entry which is preliminary data.</text>
</comment>
<dbReference type="Proteomes" id="UP000094067">
    <property type="component" value="Unassembled WGS sequence"/>
</dbReference>
<dbReference type="Gene3D" id="3.90.550.10">
    <property type="entry name" value="Spore Coat Polysaccharide Biosynthesis Protein SpsA, Chain A"/>
    <property type="match status" value="1"/>
</dbReference>
<keyword evidence="1" id="KW-0328">Glycosyltransferase</keyword>
<dbReference type="InterPro" id="IPR002495">
    <property type="entry name" value="Glyco_trans_8"/>
</dbReference>
<keyword evidence="4" id="KW-1133">Transmembrane helix</keyword>
<reference evidence="5 6" key="1">
    <citation type="submission" date="2016-07" db="EMBL/GenBank/DDBJ databases">
        <title>Characterization of isolates of Eisenbergiella tayi derived from blood cultures, using whole genome sequencing.</title>
        <authorList>
            <person name="Burdz T."/>
            <person name="Wiebe D."/>
            <person name="Huynh C."/>
            <person name="Bernard K."/>
        </authorList>
    </citation>
    <scope>NUCLEOTIDE SEQUENCE [LARGE SCALE GENOMIC DNA]</scope>
    <source>
        <strain evidence="5 6">NML 110608</strain>
    </source>
</reference>
<gene>
    <name evidence="5" type="primary">gspA_1</name>
    <name evidence="5" type="ORF">BEI61_02291</name>
</gene>
<evidence type="ECO:0000313" key="6">
    <source>
        <dbReference type="Proteomes" id="UP000094067"/>
    </source>
</evidence>
<dbReference type="PANTHER" id="PTHR13778">
    <property type="entry name" value="GLYCOSYLTRANSFERASE 8 DOMAIN-CONTAINING PROTEIN"/>
    <property type="match status" value="1"/>
</dbReference>
<keyword evidence="4" id="KW-0472">Membrane</keyword>
<evidence type="ECO:0000256" key="1">
    <source>
        <dbReference type="ARBA" id="ARBA00022676"/>
    </source>
</evidence>
<name>A0A1E3AD82_9FIRM</name>
<keyword evidence="3" id="KW-0479">Metal-binding</keyword>
<dbReference type="EMBL" id="MCGH01000002">
    <property type="protein sequence ID" value="ODM06401.1"/>
    <property type="molecule type" value="Genomic_DNA"/>
</dbReference>
<dbReference type="PANTHER" id="PTHR13778:SF47">
    <property type="entry name" value="LIPOPOLYSACCHARIDE 1,3-GALACTOSYLTRANSFERASE"/>
    <property type="match status" value="1"/>
</dbReference>
<evidence type="ECO:0000313" key="5">
    <source>
        <dbReference type="EMBL" id="ODM06401.1"/>
    </source>
</evidence>
<evidence type="ECO:0000256" key="2">
    <source>
        <dbReference type="ARBA" id="ARBA00022679"/>
    </source>
</evidence>
<sequence>MYVIYHSSDSFSAVTGTSIISLLENNKGADQIHILYIEKEISEDNKGKLKSIVDKYGRELEFMKMPDWSGELGTMLHTSKSDWLGFGYNRLFLTKYIPDNIDRVLYLDSDTIIERSIEELWNINMNNYYFAGVDDCLSRSYRRICGLKGNGVYCNAGMLLINLKKWREDQVIESFINTIYQNNGYFIFNEQSIINSVFEGEIYVLPLYYNVYSPVFKFEYQELMKLRKPYRYTYDEELYNEARNNPAITHYTGLFCIKHRPWIKNSDHPHKQAFLNYYRLTPWNETPLMEARKNFFSNAVAFLCDYTPKVLMIKIANLVYYYIRPLAFKRRMKKHRRNRKNA</sequence>
<accession>A0A1E3AD82</accession>
<dbReference type="InterPro" id="IPR050748">
    <property type="entry name" value="Glycosyltrans_8_dom-fam"/>
</dbReference>
<dbReference type="GO" id="GO:0016757">
    <property type="term" value="F:glycosyltransferase activity"/>
    <property type="evidence" value="ECO:0007669"/>
    <property type="project" value="UniProtKB-KW"/>
</dbReference>
<keyword evidence="2" id="KW-0808">Transferase</keyword>
<dbReference type="CDD" id="cd04194">
    <property type="entry name" value="GT8_A4GalT_like"/>
    <property type="match status" value="1"/>
</dbReference>
<keyword evidence="4" id="KW-0812">Transmembrane</keyword>
<dbReference type="Pfam" id="PF01501">
    <property type="entry name" value="Glyco_transf_8"/>
    <property type="match status" value="1"/>
</dbReference>
<evidence type="ECO:0000256" key="4">
    <source>
        <dbReference type="SAM" id="Phobius"/>
    </source>
</evidence>
<dbReference type="RefSeq" id="WP_069152360.1">
    <property type="nucleotide sequence ID" value="NZ_MCGH01000002.1"/>
</dbReference>
<feature type="transmembrane region" description="Helical" evidence="4">
    <location>
        <begin position="306"/>
        <end position="323"/>
    </location>
</feature>
<evidence type="ECO:0000256" key="3">
    <source>
        <dbReference type="ARBA" id="ARBA00022723"/>
    </source>
</evidence>
<dbReference type="InterPro" id="IPR029044">
    <property type="entry name" value="Nucleotide-diphossugar_trans"/>
</dbReference>
<organism evidence="5 6">
    <name type="scientific">Eisenbergiella tayi</name>
    <dbReference type="NCBI Taxonomy" id="1432052"/>
    <lineage>
        <taxon>Bacteria</taxon>
        <taxon>Bacillati</taxon>
        <taxon>Bacillota</taxon>
        <taxon>Clostridia</taxon>
        <taxon>Lachnospirales</taxon>
        <taxon>Lachnospiraceae</taxon>
        <taxon>Eisenbergiella</taxon>
    </lineage>
</organism>
<dbReference type="GO" id="GO:0046872">
    <property type="term" value="F:metal ion binding"/>
    <property type="evidence" value="ECO:0007669"/>
    <property type="project" value="UniProtKB-KW"/>
</dbReference>
<dbReference type="AlphaFoldDB" id="A0A1E3AD82"/>
<protein>
    <submittedName>
        <fullName evidence="5">General stress protein A</fullName>
    </submittedName>
</protein>